<feature type="transmembrane region" description="Helical" evidence="1">
    <location>
        <begin position="691"/>
        <end position="710"/>
    </location>
</feature>
<dbReference type="VEuPathDB" id="AmoebaDB:EHI8A_231400"/>
<dbReference type="VEuPathDB" id="AmoebaDB:EHI5A_223080"/>
<dbReference type="VEuPathDB" id="AmoebaDB:EHI7A_113340"/>
<dbReference type="OMA" id="YSACSIM"/>
<dbReference type="PANTHER" id="PTHR37049">
    <property type="entry name" value="PEPTIDASE S41 FAMILY PROTEIN"/>
    <property type="match status" value="1"/>
</dbReference>
<dbReference type="SUPFAM" id="SSF52096">
    <property type="entry name" value="ClpP/crotonase"/>
    <property type="match status" value="1"/>
</dbReference>
<dbReference type="VEuPathDB" id="AmoebaDB:KM1_013860"/>
<dbReference type="VEuPathDB" id="AmoebaDB:EHI_160450"/>
<comment type="caution">
    <text evidence="2">The sequence shown here is derived from an EMBL/GenBank/DDBJ whole genome shotgun (WGS) entry which is preliminary data.</text>
</comment>
<accession>A0A5K1UHB0</accession>
<evidence type="ECO:0000313" key="3">
    <source>
        <dbReference type="Proteomes" id="UP000078387"/>
    </source>
</evidence>
<gene>
    <name evidence="2" type="ORF">CL6EHI_160450</name>
</gene>
<dbReference type="Proteomes" id="UP000078387">
    <property type="component" value="Unassembled WGS sequence"/>
</dbReference>
<dbReference type="VEuPathDB" id="AmoebaDB:KM1_013750"/>
<dbReference type="InterPro" id="IPR052766">
    <property type="entry name" value="S41A_metabolite_peptidase"/>
</dbReference>
<keyword evidence="1" id="KW-0472">Membrane</keyword>
<keyword evidence="1" id="KW-1133">Transmembrane helix</keyword>
<evidence type="ECO:0000313" key="2">
    <source>
        <dbReference type="EMBL" id="GAT98391.1"/>
    </source>
</evidence>
<keyword evidence="1" id="KW-0812">Transmembrane</keyword>
<name>A0A5K1UHB0_ENTHI</name>
<evidence type="ECO:0000256" key="1">
    <source>
        <dbReference type="SAM" id="Phobius"/>
    </source>
</evidence>
<dbReference type="PANTHER" id="PTHR37049:SF4">
    <property type="entry name" value="RHODANESE DOMAIN-CONTAINING PROTEIN"/>
    <property type="match status" value="1"/>
</dbReference>
<protein>
    <submittedName>
        <fullName evidence="2">Uncharacterized protein</fullName>
    </submittedName>
</protein>
<proteinExistence type="predicted"/>
<sequence length="711" mass="82435">MITLILVLITLSFGRKCYYYIPYQSEPLVDTIDSAFECIEEPTISKDNKNLVINRLKRYLESYVYKDILKNPPNQIGTYHYDKVDIDKEINKINLDEGSVYEFYSQIQKLFISAKDPLLSFAILQKNEISIRNYIAYFYYFLPFNIMIDKEKHMYLIPKYYYKNAKIDVPSEIENNKNNYVKSINGDDPFELIRSFGIAFSSFKSPHAQFTNSKSSNLDNSFTQGKLLLLPLSKEYLRIPLTIQWENGESVVVRYSILKLPTPTLHDMVQDKNLLKTKEIDSDIDDLKNEYGNLNNDIYCKVSGNNINTLVIKRFNVFNNMQVLQNCVELFDSNDYPIQVILPENDGGNQILGIWIQKLLAPNYDADLISSARKSDNTEEIITKEGGIDYVDPKTCMERMLGDIKTKEMASCLRTAGEYFPYLIRKSWPYLPLIFKESYCTRKLEEWYRKPTTIKYGNVKHVITQPSRLITEPPLEGMKLMKHPRNPTEIVVYTDSYCYSACSMITKGLKEWGGAILVGFSGDPDGKDEEFEVGQSPSKEFKGTFEEENTDSDPLRFSFNYSFFETFRHNYNYNETIPREFLTDVIDERVNIYQFDKTEEAISEFEEETKKIIEKYQTKCNPKNKRLVKRDSICDNEINIEHGHGGYECGDNGEWSTKCVLAYCDSGYKFDYINNKCIEDVCVFPPSLNSGMPIMTVNLVMIILGIITLIL</sequence>
<dbReference type="InterPro" id="IPR029045">
    <property type="entry name" value="ClpP/crotonase-like_dom_sf"/>
</dbReference>
<organism evidence="2 3">
    <name type="scientific">Entamoeba histolytica</name>
    <dbReference type="NCBI Taxonomy" id="5759"/>
    <lineage>
        <taxon>Eukaryota</taxon>
        <taxon>Amoebozoa</taxon>
        <taxon>Evosea</taxon>
        <taxon>Archamoebae</taxon>
        <taxon>Mastigamoebida</taxon>
        <taxon>Entamoebidae</taxon>
        <taxon>Entamoeba</taxon>
    </lineage>
</organism>
<dbReference type="EMBL" id="BDEQ01000001">
    <property type="protein sequence ID" value="GAT98391.1"/>
    <property type="molecule type" value="Genomic_DNA"/>
</dbReference>
<reference evidence="2 3" key="1">
    <citation type="submission" date="2016-05" db="EMBL/GenBank/DDBJ databases">
        <title>First whole genome sequencing of Entamoeba histolytica HM1:IMSS-clone-6.</title>
        <authorList>
            <person name="Mukherjee Avik.K."/>
            <person name="Izumyama S."/>
            <person name="Nakada-Tsukui K."/>
            <person name="Nozaki T."/>
        </authorList>
    </citation>
    <scope>NUCLEOTIDE SEQUENCE [LARGE SCALE GENOMIC DNA]</scope>
    <source>
        <strain evidence="2 3">HM1:IMSS clone 6</strain>
    </source>
</reference>
<dbReference type="AlphaFoldDB" id="A0A5K1UHB0"/>